<dbReference type="Proteomes" id="UP000693970">
    <property type="component" value="Unassembled WGS sequence"/>
</dbReference>
<dbReference type="CDD" id="cd00201">
    <property type="entry name" value="WW"/>
    <property type="match status" value="1"/>
</dbReference>
<dbReference type="PROSITE" id="PS50020">
    <property type="entry name" value="WW_DOMAIN_2"/>
    <property type="match status" value="1"/>
</dbReference>
<dbReference type="EC" id="3.1.3.16" evidence="1"/>
<feature type="compositionally biased region" description="Low complexity" evidence="2">
    <location>
        <begin position="194"/>
        <end position="216"/>
    </location>
</feature>
<evidence type="ECO:0000256" key="3">
    <source>
        <dbReference type="SAM" id="SignalP"/>
    </source>
</evidence>
<dbReference type="SMART" id="SM00332">
    <property type="entry name" value="PP2Cc"/>
    <property type="match status" value="1"/>
</dbReference>
<dbReference type="GO" id="GO:0046872">
    <property type="term" value="F:metal ion binding"/>
    <property type="evidence" value="ECO:0007669"/>
    <property type="project" value="UniProtKB-UniRule"/>
</dbReference>
<dbReference type="PANTHER" id="PTHR12320">
    <property type="entry name" value="PROTEIN PHOSPHATASE 2C"/>
    <property type="match status" value="1"/>
</dbReference>
<keyword evidence="1" id="KW-0460">Magnesium</keyword>
<reference evidence="6" key="1">
    <citation type="journal article" date="2021" name="Sci. Rep.">
        <title>Diploid genomic architecture of Nitzschia inconspicua, an elite biomass production diatom.</title>
        <authorList>
            <person name="Oliver A."/>
            <person name="Podell S."/>
            <person name="Pinowska A."/>
            <person name="Traller J.C."/>
            <person name="Smith S.R."/>
            <person name="McClure R."/>
            <person name="Beliaev A."/>
            <person name="Bohutskyi P."/>
            <person name="Hill E.A."/>
            <person name="Rabines A."/>
            <person name="Zheng H."/>
            <person name="Allen L.Z."/>
            <person name="Kuo A."/>
            <person name="Grigoriev I.V."/>
            <person name="Allen A.E."/>
            <person name="Hazlebeck D."/>
            <person name="Allen E.E."/>
        </authorList>
    </citation>
    <scope>NUCLEOTIDE SEQUENCE</scope>
    <source>
        <strain evidence="6">Hildebrandi</strain>
    </source>
</reference>
<feature type="chain" id="PRO_5039953630" description="Protein phosphatase" evidence="3">
    <location>
        <begin position="21"/>
        <end position="558"/>
    </location>
</feature>
<keyword evidence="1" id="KW-0479">Metal-binding</keyword>
<keyword evidence="3" id="KW-0732">Signal</keyword>
<dbReference type="InterPro" id="IPR001932">
    <property type="entry name" value="PPM-type_phosphatase-like_dom"/>
</dbReference>
<feature type="signal peptide" evidence="3">
    <location>
        <begin position="1"/>
        <end position="20"/>
    </location>
</feature>
<keyword evidence="1" id="KW-0378">Hydrolase</keyword>
<dbReference type="Pfam" id="PF00397">
    <property type="entry name" value="WW"/>
    <property type="match status" value="1"/>
</dbReference>
<evidence type="ECO:0000313" key="7">
    <source>
        <dbReference type="Proteomes" id="UP000693970"/>
    </source>
</evidence>
<dbReference type="AlphaFoldDB" id="A0A9K3PQD2"/>
<dbReference type="OrthoDB" id="60843at2759"/>
<proteinExistence type="inferred from homology"/>
<keyword evidence="1" id="KW-0464">Manganese</keyword>
<evidence type="ECO:0000259" key="5">
    <source>
        <dbReference type="PROSITE" id="PS51746"/>
    </source>
</evidence>
<keyword evidence="7" id="KW-1185">Reference proteome</keyword>
<reference evidence="6" key="2">
    <citation type="submission" date="2021-04" db="EMBL/GenBank/DDBJ databases">
        <authorList>
            <person name="Podell S."/>
        </authorList>
    </citation>
    <scope>NUCLEOTIDE SEQUENCE</scope>
    <source>
        <strain evidence="6">Hildebrandi</strain>
    </source>
</reference>
<evidence type="ECO:0000256" key="1">
    <source>
        <dbReference type="RuleBase" id="RU366020"/>
    </source>
</evidence>
<comment type="caution">
    <text evidence="6">The sequence shown here is derived from an EMBL/GenBank/DDBJ whole genome shotgun (WGS) entry which is preliminary data.</text>
</comment>
<gene>
    <name evidence="6" type="ORF">IV203_000543</name>
</gene>
<keyword evidence="1" id="KW-0904">Protein phosphatase</keyword>
<comment type="cofactor">
    <cofactor evidence="1">
        <name>Mg(2+)</name>
        <dbReference type="ChEBI" id="CHEBI:18420"/>
    </cofactor>
</comment>
<comment type="cofactor">
    <cofactor evidence="1">
        <name>Mn(2+)</name>
        <dbReference type="ChEBI" id="CHEBI:29035"/>
    </cofactor>
</comment>
<feature type="compositionally biased region" description="Basic and acidic residues" evidence="2">
    <location>
        <begin position="165"/>
        <end position="179"/>
    </location>
</feature>
<name>A0A9K3PQD2_9STRA</name>
<sequence>MRTLITSVASFLSVISHSSAFLGQTPLLLSGPTVSHKTTTTTCLWDAPEPLAEEGSWQAFLDEETTGLVYYFDTKTGESLWEPPTATFPEVRLPRRKQRIADNLRREYRKSRQQEMMGSEGSIEDDSSASSSSTAVAEAQQTIEEERQQPTGGSSSWIEGIFDTGPKDVETVETQKESSKWFNFLDDGGKKGSTTATATEEQQQQQQQQPLATEEPQTQNWLKDIFGVGKQGTAQDATSSRESTLPQDTKKPGILESFTTFSTTTAPIRADATITDVPKPKPVEKKKPEKVVVEKPKPEPKKQEEKIVDLSPRPIKIEMGSHILPHPAKVRWGGEDAVFMKGRTFGVFDGVSGADKLDGVPLYSRTLANEMKKMVGTDGVTIQDMTTYLTSAAAYADGAATGASTAVIASIGENGFLQALNVGDSYCVVIRDGKITAKTREISHYWECPYQLSEDSPDRPRDGTKLNVELIPGDVIIMGSDGVFDNVDDDLLLDLVRQYPPKPGPLAKKICDVSRKQSLDKNSETPYAKQAQRRGDPDYSSGRGGKVDDVSCVVVVCK</sequence>
<evidence type="ECO:0000259" key="4">
    <source>
        <dbReference type="PROSITE" id="PS50020"/>
    </source>
</evidence>
<dbReference type="GO" id="GO:0004722">
    <property type="term" value="F:protein serine/threonine phosphatase activity"/>
    <property type="evidence" value="ECO:0007669"/>
    <property type="project" value="UniProtKB-EC"/>
</dbReference>
<dbReference type="PROSITE" id="PS51746">
    <property type="entry name" value="PPM_2"/>
    <property type="match status" value="1"/>
</dbReference>
<feature type="domain" description="WW" evidence="4">
    <location>
        <begin position="51"/>
        <end position="86"/>
    </location>
</feature>
<comment type="catalytic activity">
    <reaction evidence="1">
        <text>O-phospho-L-threonyl-[protein] + H2O = L-threonyl-[protein] + phosphate</text>
        <dbReference type="Rhea" id="RHEA:47004"/>
        <dbReference type="Rhea" id="RHEA-COMP:11060"/>
        <dbReference type="Rhea" id="RHEA-COMP:11605"/>
        <dbReference type="ChEBI" id="CHEBI:15377"/>
        <dbReference type="ChEBI" id="CHEBI:30013"/>
        <dbReference type="ChEBI" id="CHEBI:43474"/>
        <dbReference type="ChEBI" id="CHEBI:61977"/>
        <dbReference type="EC" id="3.1.3.16"/>
    </reaction>
</comment>
<evidence type="ECO:0000313" key="6">
    <source>
        <dbReference type="EMBL" id="KAG7355857.1"/>
    </source>
</evidence>
<evidence type="ECO:0000256" key="2">
    <source>
        <dbReference type="SAM" id="MobiDB-lite"/>
    </source>
</evidence>
<accession>A0A9K3PQD2</accession>
<dbReference type="InterPro" id="IPR039123">
    <property type="entry name" value="PPTC7"/>
</dbReference>
<feature type="region of interest" description="Disordered" evidence="2">
    <location>
        <begin position="517"/>
        <end position="546"/>
    </location>
</feature>
<feature type="compositionally biased region" description="Basic and acidic residues" evidence="2">
    <location>
        <begin position="102"/>
        <end position="113"/>
    </location>
</feature>
<feature type="region of interest" description="Disordered" evidence="2">
    <location>
        <begin position="278"/>
        <end position="303"/>
    </location>
</feature>
<dbReference type="SMART" id="SM00456">
    <property type="entry name" value="WW"/>
    <property type="match status" value="1"/>
</dbReference>
<feature type="region of interest" description="Disordered" evidence="2">
    <location>
        <begin position="230"/>
        <end position="252"/>
    </location>
</feature>
<protein>
    <recommendedName>
        <fullName evidence="1">Protein phosphatase</fullName>
        <ecNumber evidence="1">3.1.3.16</ecNumber>
    </recommendedName>
</protein>
<feature type="domain" description="PPM-type phosphatase" evidence="5">
    <location>
        <begin position="321"/>
        <end position="557"/>
    </location>
</feature>
<comment type="similarity">
    <text evidence="1">Belongs to the PP2C family.</text>
</comment>
<dbReference type="InterPro" id="IPR001202">
    <property type="entry name" value="WW_dom"/>
</dbReference>
<dbReference type="PANTHER" id="PTHR12320:SF1">
    <property type="entry name" value="PROTEIN PHOSPHATASE PTC7 HOMOLOG"/>
    <property type="match status" value="1"/>
</dbReference>
<comment type="catalytic activity">
    <reaction evidence="1">
        <text>O-phospho-L-seryl-[protein] + H2O = L-seryl-[protein] + phosphate</text>
        <dbReference type="Rhea" id="RHEA:20629"/>
        <dbReference type="Rhea" id="RHEA-COMP:9863"/>
        <dbReference type="Rhea" id="RHEA-COMP:11604"/>
        <dbReference type="ChEBI" id="CHEBI:15377"/>
        <dbReference type="ChEBI" id="CHEBI:29999"/>
        <dbReference type="ChEBI" id="CHEBI:43474"/>
        <dbReference type="ChEBI" id="CHEBI:83421"/>
        <dbReference type="EC" id="3.1.3.16"/>
    </reaction>
</comment>
<dbReference type="EMBL" id="JAGRRH010000015">
    <property type="protein sequence ID" value="KAG7355857.1"/>
    <property type="molecule type" value="Genomic_DNA"/>
</dbReference>
<organism evidence="6 7">
    <name type="scientific">Nitzschia inconspicua</name>
    <dbReference type="NCBI Taxonomy" id="303405"/>
    <lineage>
        <taxon>Eukaryota</taxon>
        <taxon>Sar</taxon>
        <taxon>Stramenopiles</taxon>
        <taxon>Ochrophyta</taxon>
        <taxon>Bacillariophyta</taxon>
        <taxon>Bacillariophyceae</taxon>
        <taxon>Bacillariophycidae</taxon>
        <taxon>Bacillariales</taxon>
        <taxon>Bacillariaceae</taxon>
        <taxon>Nitzschia</taxon>
    </lineage>
</organism>
<feature type="compositionally biased region" description="Polar residues" evidence="2">
    <location>
        <begin position="232"/>
        <end position="247"/>
    </location>
</feature>
<feature type="region of interest" description="Disordered" evidence="2">
    <location>
        <begin position="102"/>
        <end position="216"/>
    </location>
</feature>